<proteinExistence type="predicted"/>
<accession>A0A081AUF1</accession>
<dbReference type="Proteomes" id="UP000028582">
    <property type="component" value="Unassembled WGS sequence"/>
</dbReference>
<gene>
    <name evidence="1" type="ORF">F444_03348</name>
</gene>
<dbReference type="EMBL" id="ANJA01000675">
    <property type="protein sequence ID" value="ETO82512.1"/>
    <property type="molecule type" value="Genomic_DNA"/>
</dbReference>
<organism evidence="1 2">
    <name type="scientific">Phytophthora nicotianae P1976</name>
    <dbReference type="NCBI Taxonomy" id="1317066"/>
    <lineage>
        <taxon>Eukaryota</taxon>
        <taxon>Sar</taxon>
        <taxon>Stramenopiles</taxon>
        <taxon>Oomycota</taxon>
        <taxon>Peronosporomycetes</taxon>
        <taxon>Peronosporales</taxon>
        <taxon>Peronosporaceae</taxon>
        <taxon>Phytophthora</taxon>
    </lineage>
</organism>
<comment type="caution">
    <text evidence="1">The sequence shown here is derived from an EMBL/GenBank/DDBJ whole genome shotgun (WGS) entry which is preliminary data.</text>
</comment>
<evidence type="ECO:0000313" key="2">
    <source>
        <dbReference type="Proteomes" id="UP000028582"/>
    </source>
</evidence>
<dbReference type="SUPFAM" id="SSF56219">
    <property type="entry name" value="DNase I-like"/>
    <property type="match status" value="1"/>
</dbReference>
<dbReference type="AlphaFoldDB" id="A0A081AUF1"/>
<protein>
    <recommendedName>
        <fullName evidence="3">Endonuclease/exonuclease/phosphatase domain-containing protein</fullName>
    </recommendedName>
</protein>
<reference evidence="1 2" key="1">
    <citation type="submission" date="2013-11" db="EMBL/GenBank/DDBJ databases">
        <title>The Genome Sequence of Phytophthora parasitica P1976.</title>
        <authorList>
            <consortium name="The Broad Institute Genomics Platform"/>
            <person name="Russ C."/>
            <person name="Tyler B."/>
            <person name="Panabieres F."/>
            <person name="Shan W."/>
            <person name="Tripathy S."/>
            <person name="Grunwald N."/>
            <person name="Machado M."/>
            <person name="Johnson C.S."/>
            <person name="Walker B."/>
            <person name="Young S."/>
            <person name="Zeng Q."/>
            <person name="Gargeya S."/>
            <person name="Fitzgerald M."/>
            <person name="Haas B."/>
            <person name="Abouelleil A."/>
            <person name="Allen A.W."/>
            <person name="Alvarado L."/>
            <person name="Arachchi H.M."/>
            <person name="Berlin A.M."/>
            <person name="Chapman S.B."/>
            <person name="Gainer-Dewar J."/>
            <person name="Goldberg J."/>
            <person name="Griggs A."/>
            <person name="Gujja S."/>
            <person name="Hansen M."/>
            <person name="Howarth C."/>
            <person name="Imamovic A."/>
            <person name="Ireland A."/>
            <person name="Larimer J."/>
            <person name="McCowan C."/>
            <person name="Murphy C."/>
            <person name="Pearson M."/>
            <person name="Poon T.W."/>
            <person name="Priest M."/>
            <person name="Roberts A."/>
            <person name="Saif S."/>
            <person name="Shea T."/>
            <person name="Sisk P."/>
            <person name="Sykes S."/>
            <person name="Wortman J."/>
            <person name="Nusbaum C."/>
            <person name="Birren B."/>
        </authorList>
    </citation>
    <scope>NUCLEOTIDE SEQUENCE [LARGE SCALE GENOMIC DNA]</scope>
    <source>
        <strain evidence="1 2">P1976</strain>
    </source>
</reference>
<dbReference type="OrthoDB" id="116066at2759"/>
<dbReference type="PANTHER" id="PTHR23227">
    <property type="entry name" value="BUCENTAUR RELATED"/>
    <property type="match status" value="1"/>
</dbReference>
<dbReference type="InterPro" id="IPR027124">
    <property type="entry name" value="Swc5/CFDP1/2"/>
</dbReference>
<evidence type="ECO:0008006" key="3">
    <source>
        <dbReference type="Google" id="ProtNLM"/>
    </source>
</evidence>
<dbReference type="Gene3D" id="3.60.10.10">
    <property type="entry name" value="Endonuclease/exonuclease/phosphatase"/>
    <property type="match status" value="1"/>
</dbReference>
<name>A0A081AUF1_PHYNI</name>
<sequence length="307" mass="34976">MWPEPDCPEPAKSTSCKGFPPRYILRVAEQGSKFTGRSPVFFFGTGFRVGSRKSHTALERYLSTIVSTFNRRDITFITGDFNAKLGNRVTGETFLGVHARGRRNRNGHALAAFCDAFQFLAANTAFKKRARNKTTWTQRRNEHIVYNHIDYVLCPQNCRRLCQDAQSWGGTLTASDHKLNGTLQRVQDAATETIGYTTSDPRRTRRYNDAVLAKLSEQQRTLRLQIYKDRSTNTAALRARRNRLLHEIRSRCQALANAAIDEKVSRIEAASDSHKMFTAVRDHSVKQGQQLLLRDESGKYILSPEKY</sequence>
<evidence type="ECO:0000313" key="1">
    <source>
        <dbReference type="EMBL" id="ETO82512.1"/>
    </source>
</evidence>
<dbReference type="InterPro" id="IPR036691">
    <property type="entry name" value="Endo/exonu/phosph_ase_sf"/>
</dbReference>
<dbReference type="PANTHER" id="PTHR23227:SF67">
    <property type="entry name" value="CRANIOFACIAL DEVELOPMENT PROTEIN 2-LIKE"/>
    <property type="match status" value="1"/>
</dbReference>